<comment type="cofactor">
    <cofactor evidence="1">
        <name>pyridoxal 5'-phosphate</name>
        <dbReference type="ChEBI" id="CHEBI:597326"/>
    </cofactor>
</comment>
<gene>
    <name evidence="14" type="ORF">GN277_16850</name>
</gene>
<evidence type="ECO:0000256" key="11">
    <source>
        <dbReference type="ARBA" id="ARBA00048798"/>
    </source>
</evidence>
<dbReference type="Pfam" id="PF01063">
    <property type="entry name" value="Aminotran_4"/>
    <property type="match status" value="1"/>
</dbReference>
<dbReference type="SUPFAM" id="SSF56752">
    <property type="entry name" value="D-aminoacid aminotransferase-like PLP-dependent enzymes"/>
    <property type="match status" value="1"/>
</dbReference>
<keyword evidence="8 14" id="KW-0808">Transferase</keyword>
<dbReference type="Gene3D" id="3.20.10.10">
    <property type="entry name" value="D-amino Acid Aminotransferase, subunit A, domain 2"/>
    <property type="match status" value="1"/>
</dbReference>
<organism evidence="14 15">
    <name type="scientific">Sporofaciens musculi</name>
    <dbReference type="NCBI Taxonomy" id="2681861"/>
    <lineage>
        <taxon>Bacteria</taxon>
        <taxon>Bacillati</taxon>
        <taxon>Bacillota</taxon>
        <taxon>Clostridia</taxon>
        <taxon>Lachnospirales</taxon>
        <taxon>Lachnospiraceae</taxon>
        <taxon>Sporofaciens</taxon>
    </lineage>
</organism>
<dbReference type="Gene3D" id="3.30.470.10">
    <property type="match status" value="1"/>
</dbReference>
<keyword evidence="9" id="KW-0663">Pyridoxal phosphate</keyword>
<name>A0A7X3SK37_9FIRM</name>
<comment type="catalytic activity">
    <reaction evidence="12">
        <text>L-leucine + 2-oxoglutarate = 4-methyl-2-oxopentanoate + L-glutamate</text>
        <dbReference type="Rhea" id="RHEA:18321"/>
        <dbReference type="ChEBI" id="CHEBI:16810"/>
        <dbReference type="ChEBI" id="CHEBI:17865"/>
        <dbReference type="ChEBI" id="CHEBI:29985"/>
        <dbReference type="ChEBI" id="CHEBI:57427"/>
        <dbReference type="EC" id="2.6.1.42"/>
    </reaction>
</comment>
<feature type="modified residue" description="N6-(pyridoxal phosphate)lysine" evidence="13">
    <location>
        <position position="194"/>
    </location>
</feature>
<dbReference type="PANTHER" id="PTHR42825">
    <property type="entry name" value="AMINO ACID AMINOTRANSFERASE"/>
    <property type="match status" value="1"/>
</dbReference>
<evidence type="ECO:0000313" key="15">
    <source>
        <dbReference type="Proteomes" id="UP000460412"/>
    </source>
</evidence>
<dbReference type="InterPro" id="IPR005786">
    <property type="entry name" value="B_amino_transII"/>
</dbReference>
<dbReference type="GO" id="GO:0004084">
    <property type="term" value="F:branched-chain-amino-acid transaminase activity"/>
    <property type="evidence" value="ECO:0007669"/>
    <property type="project" value="UniProtKB-EC"/>
</dbReference>
<dbReference type="RefSeq" id="WP_159752027.1">
    <property type="nucleotide sequence ID" value="NZ_CASSPE010000101.1"/>
</dbReference>
<dbReference type="CDD" id="cd01557">
    <property type="entry name" value="BCAT_beta_family"/>
    <property type="match status" value="1"/>
</dbReference>
<dbReference type="GO" id="GO:0009097">
    <property type="term" value="P:isoleucine biosynthetic process"/>
    <property type="evidence" value="ECO:0007669"/>
    <property type="project" value="UniProtKB-UniPathway"/>
</dbReference>
<comment type="similarity">
    <text evidence="5">Belongs to the class-IV pyridoxal-phosphate-dependent aminotransferase family.</text>
</comment>
<dbReference type="PANTHER" id="PTHR42825:SF2">
    <property type="entry name" value="BRANCHED-CHAIN-AMINO-ACID AMINOTRANSFERASE 3, CHLOROPLASTIC-RELATED"/>
    <property type="match status" value="1"/>
</dbReference>
<dbReference type="InterPro" id="IPR036038">
    <property type="entry name" value="Aminotransferase-like"/>
</dbReference>
<protein>
    <recommendedName>
        <fullName evidence="6">branched-chain-amino-acid transaminase</fullName>
        <ecNumber evidence="6">2.6.1.42</ecNumber>
    </recommendedName>
</protein>
<evidence type="ECO:0000256" key="3">
    <source>
        <dbReference type="ARBA" id="ARBA00004931"/>
    </source>
</evidence>
<accession>A0A7X3SK37</accession>
<evidence type="ECO:0000256" key="2">
    <source>
        <dbReference type="ARBA" id="ARBA00004824"/>
    </source>
</evidence>
<comment type="caution">
    <text evidence="14">The sequence shown here is derived from an EMBL/GenBank/DDBJ whole genome shotgun (WGS) entry which is preliminary data.</text>
</comment>
<evidence type="ECO:0000313" key="14">
    <source>
        <dbReference type="EMBL" id="MXP76991.1"/>
    </source>
</evidence>
<evidence type="ECO:0000256" key="4">
    <source>
        <dbReference type="ARBA" id="ARBA00005072"/>
    </source>
</evidence>
<dbReference type="PIRSF" id="PIRSF006468">
    <property type="entry name" value="BCAT1"/>
    <property type="match status" value="1"/>
</dbReference>
<dbReference type="GO" id="GO:0009098">
    <property type="term" value="P:L-leucine biosynthetic process"/>
    <property type="evidence" value="ECO:0007669"/>
    <property type="project" value="UniProtKB-UniPathway"/>
</dbReference>
<dbReference type="GO" id="GO:0009099">
    <property type="term" value="P:L-valine biosynthetic process"/>
    <property type="evidence" value="ECO:0007669"/>
    <property type="project" value="UniProtKB-UniPathway"/>
</dbReference>
<dbReference type="NCBIfam" id="NF009897">
    <property type="entry name" value="PRK13357.1"/>
    <property type="match status" value="1"/>
</dbReference>
<evidence type="ECO:0000256" key="7">
    <source>
        <dbReference type="ARBA" id="ARBA00022576"/>
    </source>
</evidence>
<proteinExistence type="inferred from homology"/>
<evidence type="ECO:0000256" key="10">
    <source>
        <dbReference type="ARBA" id="ARBA00048212"/>
    </source>
</evidence>
<comment type="pathway">
    <text evidence="3">Amino-acid biosynthesis; L-valine biosynthesis; L-valine from pyruvate: step 4/4.</text>
</comment>
<dbReference type="InterPro" id="IPR043131">
    <property type="entry name" value="BCAT-like_N"/>
</dbReference>
<dbReference type="EMBL" id="WUQX01000001">
    <property type="protein sequence ID" value="MXP76991.1"/>
    <property type="molecule type" value="Genomic_DNA"/>
</dbReference>
<dbReference type="UniPathway" id="UPA00048">
    <property type="reaction ID" value="UER00073"/>
</dbReference>
<dbReference type="InterPro" id="IPR001544">
    <property type="entry name" value="Aminotrans_IV"/>
</dbReference>
<comment type="pathway">
    <text evidence="4">Amino-acid biosynthesis; L-leucine biosynthesis; L-leucine from 3-methyl-2-oxobutanoate: step 4/4.</text>
</comment>
<comment type="catalytic activity">
    <reaction evidence="10">
        <text>L-valine + 2-oxoglutarate = 3-methyl-2-oxobutanoate + L-glutamate</text>
        <dbReference type="Rhea" id="RHEA:24813"/>
        <dbReference type="ChEBI" id="CHEBI:11851"/>
        <dbReference type="ChEBI" id="CHEBI:16810"/>
        <dbReference type="ChEBI" id="CHEBI:29985"/>
        <dbReference type="ChEBI" id="CHEBI:57762"/>
        <dbReference type="EC" id="2.6.1.42"/>
    </reaction>
</comment>
<reference evidence="14 15" key="1">
    <citation type="submission" date="2019-12" db="EMBL/GenBank/DDBJ databases">
        <title>Sporaefaciens musculi gen. nov., sp. nov., a novel bacterium isolated from the caecum of an obese mouse.</title>
        <authorList>
            <person name="Rasmussen T.S."/>
            <person name="Streidl T."/>
            <person name="Hitch T.C.A."/>
            <person name="Wortmann E."/>
            <person name="Deptula P."/>
            <person name="Hansen M."/>
            <person name="Nielsen D.S."/>
            <person name="Clavel T."/>
            <person name="Vogensen F.K."/>
        </authorList>
    </citation>
    <scope>NUCLEOTIDE SEQUENCE [LARGE SCALE GENOMIC DNA]</scope>
    <source>
        <strain evidence="14 15">WCA-9-b2</strain>
    </source>
</reference>
<dbReference type="FunFam" id="3.30.470.10:FF:000004">
    <property type="entry name" value="Branched-chain-amino-acid aminotransferase"/>
    <property type="match status" value="1"/>
</dbReference>
<dbReference type="Proteomes" id="UP000460412">
    <property type="component" value="Unassembled WGS sequence"/>
</dbReference>
<dbReference type="NCBIfam" id="TIGR01123">
    <property type="entry name" value="ilvE_II"/>
    <property type="match status" value="1"/>
</dbReference>
<dbReference type="EC" id="2.6.1.42" evidence="6"/>
<evidence type="ECO:0000256" key="13">
    <source>
        <dbReference type="PIRSR" id="PIRSR006468-1"/>
    </source>
</evidence>
<evidence type="ECO:0000256" key="12">
    <source>
        <dbReference type="ARBA" id="ARBA00049229"/>
    </source>
</evidence>
<evidence type="ECO:0000256" key="6">
    <source>
        <dbReference type="ARBA" id="ARBA00013053"/>
    </source>
</evidence>
<comment type="pathway">
    <text evidence="2">Amino-acid biosynthesis; L-isoleucine biosynthesis; L-isoleucine from 2-oxobutanoate: step 4/4.</text>
</comment>
<evidence type="ECO:0000256" key="9">
    <source>
        <dbReference type="ARBA" id="ARBA00022898"/>
    </source>
</evidence>
<dbReference type="InterPro" id="IPR043132">
    <property type="entry name" value="BCAT-like_C"/>
</dbReference>
<evidence type="ECO:0000256" key="1">
    <source>
        <dbReference type="ARBA" id="ARBA00001933"/>
    </source>
</evidence>
<comment type="catalytic activity">
    <reaction evidence="11">
        <text>L-isoleucine + 2-oxoglutarate = (S)-3-methyl-2-oxopentanoate + L-glutamate</text>
        <dbReference type="Rhea" id="RHEA:24801"/>
        <dbReference type="ChEBI" id="CHEBI:16810"/>
        <dbReference type="ChEBI" id="CHEBI:29985"/>
        <dbReference type="ChEBI" id="CHEBI:35146"/>
        <dbReference type="ChEBI" id="CHEBI:58045"/>
        <dbReference type="EC" id="2.6.1.42"/>
    </reaction>
</comment>
<dbReference type="InterPro" id="IPR033939">
    <property type="entry name" value="BCAT_family"/>
</dbReference>
<keyword evidence="15" id="KW-1185">Reference proteome</keyword>
<dbReference type="UniPathway" id="UPA00047">
    <property type="reaction ID" value="UER00058"/>
</dbReference>
<dbReference type="UniPathway" id="UPA00049">
    <property type="reaction ID" value="UER00062"/>
</dbReference>
<dbReference type="AlphaFoldDB" id="A0A7X3SK37"/>
<sequence>MVIEERRTQKMEKKNIDWSNLGFSYIETDQRYVSHYKDGEWDEGGLTSDANVVLNECACVFQYAQTCFEGLKAYTTQEGRIVMFRPDLNAKRMADTAKRLEMAVFPEERFLEAVHKTVEANAAYVPPYGSGATLYVRPYLFGSNPVIGVKPADEYQFRVFTTPVGPYFKGGAKPITIRVCDYDRAAPHGTGHVKAGLNYAMSLHAIVDAHNQGYDENMYLDAATRTNVEETGGANFLFVTRDGKVVTPKSDTILPSITRRSLMYVAEKYLGLQVEEREVPFEEVKEFAECGLCGTAAVISPVGKVVDHGKEICFPSGMDAMGPVTKKLYDTLTGIQMGQLEAPKGWIHVVC</sequence>
<evidence type="ECO:0000256" key="5">
    <source>
        <dbReference type="ARBA" id="ARBA00009320"/>
    </source>
</evidence>
<evidence type="ECO:0000256" key="8">
    <source>
        <dbReference type="ARBA" id="ARBA00022679"/>
    </source>
</evidence>
<keyword evidence="7 14" id="KW-0032">Aminotransferase</keyword>